<dbReference type="InterPro" id="IPR036942">
    <property type="entry name" value="Beta-barrel_TonB_sf"/>
</dbReference>
<dbReference type="GO" id="GO:0044718">
    <property type="term" value="P:siderophore transmembrane transport"/>
    <property type="evidence" value="ECO:0007669"/>
    <property type="project" value="TreeGrafter"/>
</dbReference>
<reference evidence="14 15" key="1">
    <citation type="submission" date="2019-11" db="EMBL/GenBank/DDBJ databases">
        <title>Draft genome sequence of Labilibaculum sp. strain SYP isolated from Black Sea.</title>
        <authorList>
            <person name="Yadav S."/>
            <person name="Villanueva L."/>
        </authorList>
    </citation>
    <scope>NUCLEOTIDE SEQUENCE [LARGE SCALE GENOMIC DNA]</scope>
    <source>
        <strain evidence="14 15">44</strain>
    </source>
</reference>
<feature type="domain" description="TonB-dependent receptor plug" evidence="12">
    <location>
        <begin position="120"/>
        <end position="225"/>
    </location>
</feature>
<dbReference type="Gene3D" id="2.40.170.20">
    <property type="entry name" value="TonB-dependent receptor, beta-barrel domain"/>
    <property type="match status" value="1"/>
</dbReference>
<dbReference type="InterPro" id="IPR012910">
    <property type="entry name" value="Plug_dom"/>
</dbReference>
<dbReference type="InterPro" id="IPR008969">
    <property type="entry name" value="CarboxyPept-like_regulatory"/>
</dbReference>
<keyword evidence="10" id="KW-0732">Signal</keyword>
<dbReference type="AlphaFoldDB" id="A0A7M4D9B9"/>
<keyword evidence="2 8" id="KW-0813">Transport</keyword>
<dbReference type="Proteomes" id="UP000285951">
    <property type="component" value="Unassembled WGS sequence"/>
</dbReference>
<keyword evidence="6 8" id="KW-0472">Membrane</keyword>
<dbReference type="Gene3D" id="2.170.130.10">
    <property type="entry name" value="TonB-dependent receptor, plug domain"/>
    <property type="match status" value="1"/>
</dbReference>
<comment type="similarity">
    <text evidence="8 9">Belongs to the TonB-dependent receptor family.</text>
</comment>
<dbReference type="GO" id="GO:0015344">
    <property type="term" value="F:siderophore uptake transmembrane transporter activity"/>
    <property type="evidence" value="ECO:0007669"/>
    <property type="project" value="TreeGrafter"/>
</dbReference>
<dbReference type="RefSeq" id="WP_156196699.1">
    <property type="nucleotide sequence ID" value="NZ_QTZN02000043.1"/>
</dbReference>
<dbReference type="SUPFAM" id="SSF49464">
    <property type="entry name" value="Carboxypeptidase regulatory domain-like"/>
    <property type="match status" value="1"/>
</dbReference>
<keyword evidence="3 8" id="KW-1134">Transmembrane beta strand</keyword>
<keyword evidence="5 9" id="KW-0798">TonB box</keyword>
<proteinExistence type="inferred from homology"/>
<dbReference type="OrthoDB" id="9804995at2"/>
<evidence type="ECO:0000256" key="8">
    <source>
        <dbReference type="PROSITE-ProRule" id="PRU01360"/>
    </source>
</evidence>
<evidence type="ECO:0000256" key="10">
    <source>
        <dbReference type="SAM" id="SignalP"/>
    </source>
</evidence>
<evidence type="ECO:0000256" key="9">
    <source>
        <dbReference type="RuleBase" id="RU003357"/>
    </source>
</evidence>
<name>A0A7M4D9B9_9BACT</name>
<evidence type="ECO:0000313" key="13">
    <source>
        <dbReference type="EMBL" id="MUP39248.1"/>
    </source>
</evidence>
<feature type="signal peptide" evidence="10">
    <location>
        <begin position="1"/>
        <end position="18"/>
    </location>
</feature>
<dbReference type="EMBL" id="WOTW01000043">
    <property type="protein sequence ID" value="MUP39248.1"/>
    <property type="molecule type" value="Genomic_DNA"/>
</dbReference>
<comment type="caution">
    <text evidence="13">The sequence shown here is derived from an EMBL/GenBank/DDBJ whole genome shotgun (WGS) entry which is preliminary data.</text>
</comment>
<sequence length="781" mass="88723">MKKLIILYLVLLVISVQAQVTTEITGYVKDKTDLPLIGASVYLENTTKGAVTDANGYYKIVNVSPDTYNLVVSYLGYDSQTRYNIEVKSVGNQLYNFTLLEQSQNLSEVIVSNQNKVTRPRETPLSTQTLSAVEIATYPGGNNDVVRVAQSLPGISPSPGGFRNDLIIRGGAPNESVYYLDGVEIPNINHFSTQGSSGGPVGILNVSFIDNVNLATSAFGSQYDNPLSGVLQFEQRQGNQRKHNTNFRLSASEAALTHEGPLFKGDKEESKTSYIVSVRRSYLQFLFKMIGLPIRPDYWDYQYKITHKIDKYNTLNLIGVGSIDDFAVEGSGSIDENEQSTLDQTPFIEQQTNTIGASWKMRFKSGKGFMQSTISNNLLINDFSRYGDNINQADLYFRNDSREMETKLRYGLTYFVKDWKFVGGFNIQRSDYKNETVDLIDGFQYDTKIDFLKYGLFANVTKSFLDQKLDFSFGFRTDGDSFTQGNDLFATFSPRLALSYEFADDWKINASVGRYYKLPPYTILGYKENGVFLNKDVDYTSSDHYVLGFERILGPSSNISVEGFYKRYEDYPVSVRDRVSLANKGADFNVLGNEEVESVGKGRSYGLEFLFQQKLSHRFYGIFSYTFFYSEFTGFDRRKYLPSVWDSRHLVSFTGGYKLKRNWEVSARYRFAGETPIVPINIEETTARYPDIVLDYSRLGEESLGIFSQLDVRIDKKWNLKKLSVELFFEIQNLLMRNSPEAPEYVLQRNDMGSIIEPRNLVQVGKEDGKPIPTIGFVIDF</sequence>
<dbReference type="Pfam" id="PF13715">
    <property type="entry name" value="CarbopepD_reg_2"/>
    <property type="match status" value="1"/>
</dbReference>
<dbReference type="PANTHER" id="PTHR30069:SF57">
    <property type="entry name" value="TONB-DEPENDENT RECEPTOR"/>
    <property type="match status" value="1"/>
</dbReference>
<accession>A0A7M4D9B9</accession>
<evidence type="ECO:0000256" key="5">
    <source>
        <dbReference type="ARBA" id="ARBA00023077"/>
    </source>
</evidence>
<dbReference type="Pfam" id="PF00593">
    <property type="entry name" value="TonB_dep_Rec_b-barrel"/>
    <property type="match status" value="1"/>
</dbReference>
<evidence type="ECO:0000256" key="1">
    <source>
        <dbReference type="ARBA" id="ARBA00004571"/>
    </source>
</evidence>
<dbReference type="PROSITE" id="PS52016">
    <property type="entry name" value="TONB_DEPENDENT_REC_3"/>
    <property type="match status" value="1"/>
</dbReference>
<dbReference type="GO" id="GO:0009279">
    <property type="term" value="C:cell outer membrane"/>
    <property type="evidence" value="ECO:0007669"/>
    <property type="project" value="UniProtKB-SubCell"/>
</dbReference>
<dbReference type="InterPro" id="IPR037066">
    <property type="entry name" value="Plug_dom_sf"/>
</dbReference>
<organism evidence="13 16">
    <name type="scientific">Labilibaculum euxinus</name>
    <dbReference type="NCBI Taxonomy" id="2686357"/>
    <lineage>
        <taxon>Bacteria</taxon>
        <taxon>Pseudomonadati</taxon>
        <taxon>Bacteroidota</taxon>
        <taxon>Bacteroidia</taxon>
        <taxon>Marinilabiliales</taxon>
        <taxon>Marinifilaceae</taxon>
        <taxon>Labilibaculum</taxon>
    </lineage>
</organism>
<dbReference type="InterPro" id="IPR039426">
    <property type="entry name" value="TonB-dep_rcpt-like"/>
</dbReference>
<evidence type="ECO:0000259" key="11">
    <source>
        <dbReference type="Pfam" id="PF00593"/>
    </source>
</evidence>
<keyword evidence="4 8" id="KW-0812">Transmembrane</keyword>
<keyword evidence="7 8" id="KW-0998">Cell outer membrane</keyword>
<evidence type="ECO:0000256" key="6">
    <source>
        <dbReference type="ARBA" id="ARBA00023136"/>
    </source>
</evidence>
<comment type="subcellular location">
    <subcellularLocation>
        <location evidence="1 8">Cell outer membrane</location>
        <topology evidence="1 8">Multi-pass membrane protein</topology>
    </subcellularLocation>
</comment>
<feature type="domain" description="TonB-dependent receptor-like beta-barrel" evidence="11">
    <location>
        <begin position="334"/>
        <end position="734"/>
    </location>
</feature>
<protein>
    <submittedName>
        <fullName evidence="13">TonB-dependent receptor plug domain-containing protein</fullName>
    </submittedName>
</protein>
<evidence type="ECO:0000313" key="16">
    <source>
        <dbReference type="Proteomes" id="UP000462449"/>
    </source>
</evidence>
<reference evidence="13 16" key="2">
    <citation type="submission" date="2019-12" db="EMBL/GenBank/DDBJ databases">
        <title>Draft genome sequence of Labilibaculum sp. strain 44 isolated from deep waters of Black Sea.</title>
        <authorList>
            <person name="Yadav S."/>
            <person name="Villanueva L."/>
        </authorList>
    </citation>
    <scope>NUCLEOTIDE SEQUENCE [LARGE SCALE GENOMIC DNA]</scope>
    <source>
        <strain evidence="13 16">44</strain>
    </source>
</reference>
<evidence type="ECO:0000259" key="12">
    <source>
        <dbReference type="Pfam" id="PF07715"/>
    </source>
</evidence>
<evidence type="ECO:0000256" key="7">
    <source>
        <dbReference type="ARBA" id="ARBA00023237"/>
    </source>
</evidence>
<dbReference type="EMBL" id="QTZN02000043">
    <property type="protein sequence ID" value="MVB08453.1"/>
    <property type="molecule type" value="Genomic_DNA"/>
</dbReference>
<keyword evidence="13" id="KW-0675">Receptor</keyword>
<evidence type="ECO:0000313" key="14">
    <source>
        <dbReference type="EMBL" id="MVB08453.1"/>
    </source>
</evidence>
<dbReference type="PANTHER" id="PTHR30069">
    <property type="entry name" value="TONB-DEPENDENT OUTER MEMBRANE RECEPTOR"/>
    <property type="match status" value="1"/>
</dbReference>
<dbReference type="InterPro" id="IPR000531">
    <property type="entry name" value="Beta-barrel_TonB"/>
</dbReference>
<gene>
    <name evidence="14" type="ORF">DWB62_015615</name>
    <name evidence="13" type="ORF">GNY23_15615</name>
</gene>
<dbReference type="Pfam" id="PF07715">
    <property type="entry name" value="Plug"/>
    <property type="match status" value="1"/>
</dbReference>
<dbReference type="Proteomes" id="UP000462449">
    <property type="component" value="Unassembled WGS sequence"/>
</dbReference>
<feature type="chain" id="PRO_5029626033" evidence="10">
    <location>
        <begin position="19"/>
        <end position="781"/>
    </location>
</feature>
<evidence type="ECO:0000313" key="15">
    <source>
        <dbReference type="Proteomes" id="UP000285951"/>
    </source>
</evidence>
<evidence type="ECO:0000256" key="4">
    <source>
        <dbReference type="ARBA" id="ARBA00022692"/>
    </source>
</evidence>
<evidence type="ECO:0000256" key="2">
    <source>
        <dbReference type="ARBA" id="ARBA00022448"/>
    </source>
</evidence>
<evidence type="ECO:0000256" key="3">
    <source>
        <dbReference type="ARBA" id="ARBA00022452"/>
    </source>
</evidence>
<keyword evidence="15" id="KW-1185">Reference proteome</keyword>
<dbReference type="Gene3D" id="2.60.40.1120">
    <property type="entry name" value="Carboxypeptidase-like, regulatory domain"/>
    <property type="match status" value="1"/>
</dbReference>
<dbReference type="SUPFAM" id="SSF56935">
    <property type="entry name" value="Porins"/>
    <property type="match status" value="1"/>
</dbReference>